<protein>
    <submittedName>
        <fullName evidence="2">Uncharacterized protein</fullName>
    </submittedName>
</protein>
<proteinExistence type="predicted"/>
<dbReference type="WBParaSite" id="PS1159_v2.g20341.t1">
    <property type="protein sequence ID" value="PS1159_v2.g20341.t1"/>
    <property type="gene ID" value="PS1159_v2.g20341"/>
</dbReference>
<reference evidence="2" key="1">
    <citation type="submission" date="2022-11" db="UniProtKB">
        <authorList>
            <consortium name="WormBaseParasite"/>
        </authorList>
    </citation>
    <scope>IDENTIFICATION</scope>
</reference>
<dbReference type="Proteomes" id="UP000887580">
    <property type="component" value="Unplaced"/>
</dbReference>
<name>A0AC35FRW3_9BILA</name>
<evidence type="ECO:0000313" key="2">
    <source>
        <dbReference type="WBParaSite" id="PS1159_v2.g20341.t1"/>
    </source>
</evidence>
<accession>A0AC35FRW3</accession>
<sequence length="144" mass="16213">MWRNSFNFPNRTQLHAPVQARRAKKKYKKNGTKSEREIINSAADANSPDTISLPNLQIQPQKLFRNQRKNLKSKNKNVAEKEQISEQKDSNSDKSAKERSDREKPAINDGSDKIKKFVRSGGGGGGADDGSERRNRNDAASERC</sequence>
<evidence type="ECO:0000313" key="1">
    <source>
        <dbReference type="Proteomes" id="UP000887580"/>
    </source>
</evidence>
<organism evidence="1 2">
    <name type="scientific">Panagrolaimus sp. PS1159</name>
    <dbReference type="NCBI Taxonomy" id="55785"/>
    <lineage>
        <taxon>Eukaryota</taxon>
        <taxon>Metazoa</taxon>
        <taxon>Ecdysozoa</taxon>
        <taxon>Nematoda</taxon>
        <taxon>Chromadorea</taxon>
        <taxon>Rhabditida</taxon>
        <taxon>Tylenchina</taxon>
        <taxon>Panagrolaimomorpha</taxon>
        <taxon>Panagrolaimoidea</taxon>
        <taxon>Panagrolaimidae</taxon>
        <taxon>Panagrolaimus</taxon>
    </lineage>
</organism>